<sequence length="139" mass="14942">MAACVCCDFLGTVIHTETKKLATVDPLVGEAEAMLSGVQVACLAVWSDVLFEGDSSVVVDAVGRDLADCPWVIETIISKIKDLFVESPRFRCSFSPRSANVAAHSLAQWAASSGREGCFPEFCGLFQRLPWVFEGSAPP</sequence>
<dbReference type="EMBL" id="RXIC02000023">
    <property type="protein sequence ID" value="KAB1213708.1"/>
    <property type="molecule type" value="Genomic_DNA"/>
</dbReference>
<evidence type="ECO:0000313" key="2">
    <source>
        <dbReference type="EMBL" id="KAB1213708.1"/>
    </source>
</evidence>
<comment type="caution">
    <text evidence="2">The sequence shown here is derived from an EMBL/GenBank/DDBJ whole genome shotgun (WGS) entry which is preliminary data.</text>
</comment>
<dbReference type="PANTHER" id="PTHR47074:SF11">
    <property type="entry name" value="REVERSE TRANSCRIPTASE-LIKE PROTEIN"/>
    <property type="match status" value="1"/>
</dbReference>
<evidence type="ECO:0000259" key="1">
    <source>
        <dbReference type="Pfam" id="PF13456"/>
    </source>
</evidence>
<reference evidence="2 3" key="1">
    <citation type="journal article" date="2019" name="Plant Biotechnol. J.">
        <title>The red bayberry genome and genetic basis of sex determination.</title>
        <authorList>
            <person name="Jia H.M."/>
            <person name="Jia H.J."/>
            <person name="Cai Q.L."/>
            <person name="Wang Y."/>
            <person name="Zhao H.B."/>
            <person name="Yang W.F."/>
            <person name="Wang G.Y."/>
            <person name="Li Y.H."/>
            <person name="Zhan D.L."/>
            <person name="Shen Y.T."/>
            <person name="Niu Q.F."/>
            <person name="Chang L."/>
            <person name="Qiu J."/>
            <person name="Zhao L."/>
            <person name="Xie H.B."/>
            <person name="Fu W.Y."/>
            <person name="Jin J."/>
            <person name="Li X.W."/>
            <person name="Jiao Y."/>
            <person name="Zhou C.C."/>
            <person name="Tu T."/>
            <person name="Chai C.Y."/>
            <person name="Gao J.L."/>
            <person name="Fan L.J."/>
            <person name="van de Weg E."/>
            <person name="Wang J.Y."/>
            <person name="Gao Z.S."/>
        </authorList>
    </citation>
    <scope>NUCLEOTIDE SEQUENCE [LARGE SCALE GENOMIC DNA]</scope>
    <source>
        <tissue evidence="2">Leaves</tissue>
    </source>
</reference>
<keyword evidence="3" id="KW-1185">Reference proteome</keyword>
<gene>
    <name evidence="2" type="ORF">CJ030_MR5G004851</name>
</gene>
<dbReference type="CDD" id="cd06222">
    <property type="entry name" value="RNase_H_like"/>
    <property type="match status" value="1"/>
</dbReference>
<dbReference type="InterPro" id="IPR002156">
    <property type="entry name" value="RNaseH_domain"/>
</dbReference>
<dbReference type="PANTHER" id="PTHR47074">
    <property type="entry name" value="BNAC02G40300D PROTEIN"/>
    <property type="match status" value="1"/>
</dbReference>
<dbReference type="GO" id="GO:0004523">
    <property type="term" value="F:RNA-DNA hybrid ribonuclease activity"/>
    <property type="evidence" value="ECO:0007669"/>
    <property type="project" value="InterPro"/>
</dbReference>
<dbReference type="InterPro" id="IPR052929">
    <property type="entry name" value="RNase_H-like_EbsB-rel"/>
</dbReference>
<accession>A0A6A1VPZ3</accession>
<organism evidence="2 3">
    <name type="scientific">Morella rubra</name>
    <name type="common">Chinese bayberry</name>
    <dbReference type="NCBI Taxonomy" id="262757"/>
    <lineage>
        <taxon>Eukaryota</taxon>
        <taxon>Viridiplantae</taxon>
        <taxon>Streptophyta</taxon>
        <taxon>Embryophyta</taxon>
        <taxon>Tracheophyta</taxon>
        <taxon>Spermatophyta</taxon>
        <taxon>Magnoliopsida</taxon>
        <taxon>eudicotyledons</taxon>
        <taxon>Gunneridae</taxon>
        <taxon>Pentapetalae</taxon>
        <taxon>rosids</taxon>
        <taxon>fabids</taxon>
        <taxon>Fagales</taxon>
        <taxon>Myricaceae</taxon>
        <taxon>Morella</taxon>
    </lineage>
</organism>
<name>A0A6A1VPZ3_9ROSI</name>
<dbReference type="Gene3D" id="3.30.420.10">
    <property type="entry name" value="Ribonuclease H-like superfamily/Ribonuclease H"/>
    <property type="match status" value="1"/>
</dbReference>
<proteinExistence type="predicted"/>
<protein>
    <recommendedName>
        <fullName evidence="1">RNase H type-1 domain-containing protein</fullName>
    </recommendedName>
</protein>
<dbReference type="Proteomes" id="UP000516437">
    <property type="component" value="Chromosome 5"/>
</dbReference>
<dbReference type="Pfam" id="PF13456">
    <property type="entry name" value="RVT_3"/>
    <property type="match status" value="1"/>
</dbReference>
<dbReference type="GO" id="GO:0003676">
    <property type="term" value="F:nucleic acid binding"/>
    <property type="evidence" value="ECO:0007669"/>
    <property type="project" value="InterPro"/>
</dbReference>
<dbReference type="InterPro" id="IPR036397">
    <property type="entry name" value="RNaseH_sf"/>
</dbReference>
<dbReference type="InterPro" id="IPR044730">
    <property type="entry name" value="RNase_H-like_dom_plant"/>
</dbReference>
<dbReference type="OrthoDB" id="1906820at2759"/>
<dbReference type="AlphaFoldDB" id="A0A6A1VPZ3"/>
<feature type="domain" description="RNase H type-1" evidence="1">
    <location>
        <begin position="2"/>
        <end position="110"/>
    </location>
</feature>
<evidence type="ECO:0000313" key="3">
    <source>
        <dbReference type="Proteomes" id="UP000516437"/>
    </source>
</evidence>